<name>A0A6L5QET5_9BURK</name>
<proteinExistence type="predicted"/>
<dbReference type="EMBL" id="WKJM01000007">
    <property type="protein sequence ID" value="MRX08179.1"/>
    <property type="molecule type" value="Genomic_DNA"/>
</dbReference>
<dbReference type="Proteomes" id="UP000481037">
    <property type="component" value="Unassembled WGS sequence"/>
</dbReference>
<dbReference type="AlphaFoldDB" id="A0A6L5QET5"/>
<dbReference type="SMART" id="SM01321">
    <property type="entry name" value="Y1_Tnp"/>
    <property type="match status" value="1"/>
</dbReference>
<protein>
    <submittedName>
        <fullName evidence="2">Transposase</fullName>
    </submittedName>
</protein>
<dbReference type="GO" id="GO:0003677">
    <property type="term" value="F:DNA binding"/>
    <property type="evidence" value="ECO:0007669"/>
    <property type="project" value="InterPro"/>
</dbReference>
<dbReference type="PANTHER" id="PTHR34322:SF2">
    <property type="entry name" value="TRANSPOSASE IS200-LIKE DOMAIN-CONTAINING PROTEIN"/>
    <property type="match status" value="1"/>
</dbReference>
<dbReference type="Gene3D" id="3.30.70.1290">
    <property type="entry name" value="Transposase IS200-like"/>
    <property type="match status" value="1"/>
</dbReference>
<accession>A0A6L5QET5</accession>
<feature type="domain" description="Transposase IS200-like" evidence="1">
    <location>
        <begin position="9"/>
        <end position="124"/>
    </location>
</feature>
<comment type="caution">
    <text evidence="2">The sequence shown here is derived from an EMBL/GenBank/DDBJ whole genome shotgun (WGS) entry which is preliminary data.</text>
</comment>
<organism evidence="2 3">
    <name type="scientific">Duganella alba</name>
    <dbReference type="NCBI Taxonomy" id="2666081"/>
    <lineage>
        <taxon>Bacteria</taxon>
        <taxon>Pseudomonadati</taxon>
        <taxon>Pseudomonadota</taxon>
        <taxon>Betaproteobacteria</taxon>
        <taxon>Burkholderiales</taxon>
        <taxon>Oxalobacteraceae</taxon>
        <taxon>Telluria group</taxon>
        <taxon>Duganella</taxon>
    </lineage>
</organism>
<reference evidence="2 3" key="1">
    <citation type="submission" date="2019-11" db="EMBL/GenBank/DDBJ databases">
        <title>Novel species isolated from a subtropical stream in China.</title>
        <authorList>
            <person name="Lu H."/>
        </authorList>
    </citation>
    <scope>NUCLEOTIDE SEQUENCE [LARGE SCALE GENOMIC DNA]</scope>
    <source>
        <strain evidence="2 3">FT25W</strain>
    </source>
</reference>
<gene>
    <name evidence="2" type="ORF">GJ697_10070</name>
</gene>
<dbReference type="Pfam" id="PF01797">
    <property type="entry name" value="Y1_Tnp"/>
    <property type="match status" value="1"/>
</dbReference>
<sequence>MPRHTRVVLKSVPLHVIQRGHDRQRCFFSDEDFLVYRQWLHEEAVMARCAVHAYVLMSNHVHLLVSVDDAERLAAMMKGVAQRYAQYFNRRQQASGSPWDGRYKSCVVQTEGYLLTCQRYIELNPVRAGMVRFPGNYRWSSYRSNAEGRHDELLTPHSVYERLGLNPSDRRQAYMRLFQQPLTPMQIAEIRAAANGNGVLGDKGFGASTPQA</sequence>
<evidence type="ECO:0000313" key="3">
    <source>
        <dbReference type="Proteomes" id="UP000481037"/>
    </source>
</evidence>
<dbReference type="GO" id="GO:0004803">
    <property type="term" value="F:transposase activity"/>
    <property type="evidence" value="ECO:0007669"/>
    <property type="project" value="InterPro"/>
</dbReference>
<dbReference type="SUPFAM" id="SSF143422">
    <property type="entry name" value="Transposase IS200-like"/>
    <property type="match status" value="1"/>
</dbReference>
<dbReference type="RefSeq" id="WP_154370250.1">
    <property type="nucleotide sequence ID" value="NZ_WKJM01000007.1"/>
</dbReference>
<evidence type="ECO:0000313" key="2">
    <source>
        <dbReference type="EMBL" id="MRX08179.1"/>
    </source>
</evidence>
<dbReference type="PANTHER" id="PTHR34322">
    <property type="entry name" value="TRANSPOSASE, Y1_TNP DOMAIN-CONTAINING"/>
    <property type="match status" value="1"/>
</dbReference>
<dbReference type="InterPro" id="IPR036515">
    <property type="entry name" value="Transposase_17_sf"/>
</dbReference>
<evidence type="ECO:0000259" key="1">
    <source>
        <dbReference type="SMART" id="SM01321"/>
    </source>
</evidence>
<keyword evidence="3" id="KW-1185">Reference proteome</keyword>
<dbReference type="InterPro" id="IPR002686">
    <property type="entry name" value="Transposase_17"/>
</dbReference>
<dbReference type="GO" id="GO:0006313">
    <property type="term" value="P:DNA transposition"/>
    <property type="evidence" value="ECO:0007669"/>
    <property type="project" value="InterPro"/>
</dbReference>